<dbReference type="PANTHER" id="PTHR30636:SF3">
    <property type="entry name" value="UPF0701 PROTEIN YICC"/>
    <property type="match status" value="1"/>
</dbReference>
<sequence length="284" mass="31571">MTAFARAEARSAQGLLAVEVRSVNSRHLEPAFRLPEVLREREFAWRDTLRQRLARGKVEIGVRYEPASGLADGVVLDQELARQLVAAAEEIAGMARHAAPVNAADLLRVPGVLKVREPDQAALLAAADALLEEALEGFLAMRAREGEVLKSLIEERLAGICDEVEQVRQRMPGILQHYRDKLLTRLADVRAELAPERLEQEIVLFAQKIDVAEELDRLLAHVAEVRRVLADGGAVGRRLDFLMQELNREANTLGSKAVTADSSWSSVQLKVLIEQMREQVQNVE</sequence>
<keyword evidence="9" id="KW-1185">Reference proteome</keyword>
<gene>
    <name evidence="8" type="ORF">C5O18_06690</name>
</gene>
<evidence type="ECO:0000256" key="4">
    <source>
        <dbReference type="ARBA" id="ARBA00022801"/>
    </source>
</evidence>
<comment type="caution">
    <text evidence="8">The sequence shown here is derived from an EMBL/GenBank/DDBJ whole genome shotgun (WGS) entry which is preliminary data.</text>
</comment>
<keyword evidence="3" id="KW-0255">Endonuclease</keyword>
<dbReference type="Pfam" id="PF03755">
    <property type="entry name" value="YicC-like_N"/>
    <property type="match status" value="1"/>
</dbReference>
<comment type="similarity">
    <text evidence="5">Belongs to the YicC/YloC family.</text>
</comment>
<dbReference type="InterPro" id="IPR005229">
    <property type="entry name" value="YicC/YloC-like"/>
</dbReference>
<evidence type="ECO:0000313" key="9">
    <source>
        <dbReference type="Proteomes" id="UP000243900"/>
    </source>
</evidence>
<dbReference type="GO" id="GO:0004521">
    <property type="term" value="F:RNA endonuclease activity"/>
    <property type="evidence" value="ECO:0007669"/>
    <property type="project" value="InterPro"/>
</dbReference>
<dbReference type="OrthoDB" id="9771229at2"/>
<accession>A0A2P6ARZ7</accession>
<feature type="domain" description="Endoribonuclease YicC-like C-terminal" evidence="7">
    <location>
        <begin position="167"/>
        <end position="284"/>
    </location>
</feature>
<protein>
    <submittedName>
        <fullName evidence="8">YicC family protein</fullName>
    </submittedName>
</protein>
<evidence type="ECO:0000313" key="8">
    <source>
        <dbReference type="EMBL" id="PQA39707.1"/>
    </source>
</evidence>
<organism evidence="8 9">
    <name type="scientific">Amnimonas aquatica</name>
    <dbReference type="NCBI Taxonomy" id="2094561"/>
    <lineage>
        <taxon>Bacteria</taxon>
        <taxon>Pseudomonadati</taxon>
        <taxon>Pseudomonadota</taxon>
        <taxon>Gammaproteobacteria</taxon>
        <taxon>Moraxellales</taxon>
        <taxon>Moraxellaceae</taxon>
        <taxon>Amnimonas</taxon>
    </lineage>
</organism>
<evidence type="ECO:0000259" key="6">
    <source>
        <dbReference type="Pfam" id="PF03755"/>
    </source>
</evidence>
<dbReference type="Proteomes" id="UP000243900">
    <property type="component" value="Unassembled WGS sequence"/>
</dbReference>
<evidence type="ECO:0000259" key="7">
    <source>
        <dbReference type="Pfam" id="PF08340"/>
    </source>
</evidence>
<comment type="cofactor">
    <cofactor evidence="1">
        <name>a divalent metal cation</name>
        <dbReference type="ChEBI" id="CHEBI:60240"/>
    </cofactor>
</comment>
<reference evidence="9" key="1">
    <citation type="submission" date="2018-02" db="EMBL/GenBank/DDBJ databases">
        <title>Genome sequencing of Solimonas sp. HR-BB.</title>
        <authorList>
            <person name="Lee Y."/>
            <person name="Jeon C.O."/>
        </authorList>
    </citation>
    <scope>NUCLEOTIDE SEQUENCE [LARGE SCALE GENOMIC DNA]</scope>
    <source>
        <strain evidence="9">HR-E</strain>
    </source>
</reference>
<evidence type="ECO:0000256" key="3">
    <source>
        <dbReference type="ARBA" id="ARBA00022759"/>
    </source>
</evidence>
<name>A0A2P6ARZ7_9GAMM</name>
<proteinExistence type="inferred from homology"/>
<evidence type="ECO:0000256" key="1">
    <source>
        <dbReference type="ARBA" id="ARBA00001968"/>
    </source>
</evidence>
<keyword evidence="2" id="KW-0540">Nuclease</keyword>
<keyword evidence="4" id="KW-0378">Hydrolase</keyword>
<feature type="domain" description="Endoribonuclease YicC-like N-terminal" evidence="6">
    <location>
        <begin position="1"/>
        <end position="150"/>
    </location>
</feature>
<dbReference type="Pfam" id="PF08340">
    <property type="entry name" value="YicC-like_C"/>
    <property type="match status" value="1"/>
</dbReference>
<dbReference type="PANTHER" id="PTHR30636">
    <property type="entry name" value="UPF0701 PROTEIN YICC"/>
    <property type="match status" value="1"/>
</dbReference>
<dbReference type="InterPro" id="IPR013551">
    <property type="entry name" value="YicC-like_C"/>
</dbReference>
<evidence type="ECO:0000256" key="2">
    <source>
        <dbReference type="ARBA" id="ARBA00022722"/>
    </source>
</evidence>
<dbReference type="InterPro" id="IPR013527">
    <property type="entry name" value="YicC-like_N"/>
</dbReference>
<dbReference type="GO" id="GO:0016787">
    <property type="term" value="F:hydrolase activity"/>
    <property type="evidence" value="ECO:0007669"/>
    <property type="project" value="UniProtKB-KW"/>
</dbReference>
<dbReference type="NCBIfam" id="TIGR00255">
    <property type="entry name" value="YicC/YloC family endoribonuclease"/>
    <property type="match status" value="1"/>
</dbReference>
<dbReference type="EMBL" id="PTQZ01000148">
    <property type="protein sequence ID" value="PQA39707.1"/>
    <property type="molecule type" value="Genomic_DNA"/>
</dbReference>
<evidence type="ECO:0000256" key="5">
    <source>
        <dbReference type="ARBA" id="ARBA00035648"/>
    </source>
</evidence>
<dbReference type="AlphaFoldDB" id="A0A2P6ARZ7"/>